<reference evidence="1" key="1">
    <citation type="submission" date="2023-03" db="EMBL/GenBank/DDBJ databases">
        <authorList>
            <person name="Steffen K."/>
            <person name="Cardenas P."/>
        </authorList>
    </citation>
    <scope>NUCLEOTIDE SEQUENCE</scope>
</reference>
<dbReference type="EMBL" id="CASHTH010004176">
    <property type="protein sequence ID" value="CAI8054435.1"/>
    <property type="molecule type" value="Genomic_DNA"/>
</dbReference>
<dbReference type="AlphaFoldDB" id="A0AA35TU18"/>
<organism evidence="1 2">
    <name type="scientific">Geodia barretti</name>
    <name type="common">Barrett's horny sponge</name>
    <dbReference type="NCBI Taxonomy" id="519541"/>
    <lineage>
        <taxon>Eukaryota</taxon>
        <taxon>Metazoa</taxon>
        <taxon>Porifera</taxon>
        <taxon>Demospongiae</taxon>
        <taxon>Heteroscleromorpha</taxon>
        <taxon>Tetractinellida</taxon>
        <taxon>Astrophorina</taxon>
        <taxon>Geodiidae</taxon>
        <taxon>Geodia</taxon>
    </lineage>
</organism>
<dbReference type="Proteomes" id="UP001174909">
    <property type="component" value="Unassembled WGS sequence"/>
</dbReference>
<gene>
    <name evidence="1" type="ORF">GBAR_LOCUS29703</name>
</gene>
<evidence type="ECO:0000313" key="1">
    <source>
        <dbReference type="EMBL" id="CAI8054435.1"/>
    </source>
</evidence>
<comment type="caution">
    <text evidence="1">The sequence shown here is derived from an EMBL/GenBank/DDBJ whole genome shotgun (WGS) entry which is preliminary data.</text>
</comment>
<evidence type="ECO:0000313" key="2">
    <source>
        <dbReference type="Proteomes" id="UP001174909"/>
    </source>
</evidence>
<accession>A0AA35TU18</accession>
<protein>
    <submittedName>
        <fullName evidence="1">Uncharacterized protein</fullName>
    </submittedName>
</protein>
<name>A0AA35TU18_GEOBA</name>
<proteinExistence type="predicted"/>
<sequence length="142" mass="15789">MQSSLALDIEGLHLSKYLSEILTTQCGMTGIPDVPCDDIASYSISITQPDSRDFPAYPEKAAEAILRYKKEFKRVADTHWPANLLLVTHEYGVLAGLELGGTTEPMEATYCSCVELVRTDSKTHNWTIGQCHGVYKYDTIID</sequence>
<keyword evidence="2" id="KW-1185">Reference proteome</keyword>